<dbReference type="GO" id="GO:0003677">
    <property type="term" value="F:DNA binding"/>
    <property type="evidence" value="ECO:0007669"/>
    <property type="project" value="UniProtKB-UniRule"/>
</dbReference>
<dbReference type="InterPro" id="IPR025996">
    <property type="entry name" value="MT1864/Rv1816-like_C"/>
</dbReference>
<sequence length="189" mass="21438">MAKKGLDSKIIISTAAQLVEEKGYDHFSLNELALKLGVKTASLYNHIEGIQEVNSKVSHLAVSRLHLILEESIARKERDEALMSLTMAYRDFAKKNPELYKAVIKLPSSEDDQLKESGAQVVEPIIAILRKYALNEVDMIHFSRALRSAIHGFVEMEEAGFFRRHDANIDISYEKMIKGYILILNSYNN</sequence>
<dbReference type="Proteomes" id="UP000616595">
    <property type="component" value="Unassembled WGS sequence"/>
</dbReference>
<feature type="domain" description="HTH tetR-type" evidence="5">
    <location>
        <begin position="5"/>
        <end position="65"/>
    </location>
</feature>
<protein>
    <submittedName>
        <fullName evidence="6">TetR family transcriptional regulator</fullName>
    </submittedName>
</protein>
<dbReference type="Gene3D" id="1.10.10.60">
    <property type="entry name" value="Homeodomain-like"/>
    <property type="match status" value="1"/>
</dbReference>
<reference evidence="6" key="2">
    <citation type="submission" date="2020-10" db="EMBL/GenBank/DDBJ databases">
        <title>Comparative genomics of the Acetobacterium genus.</title>
        <authorList>
            <person name="Marshall C."/>
            <person name="May H."/>
            <person name="Norman S."/>
        </authorList>
    </citation>
    <scope>NUCLEOTIDE SEQUENCE</scope>
    <source>
        <strain evidence="6">DER-2019</strain>
    </source>
</reference>
<evidence type="ECO:0000256" key="1">
    <source>
        <dbReference type="ARBA" id="ARBA00023015"/>
    </source>
</evidence>
<gene>
    <name evidence="6" type="ORF">GH810_14170</name>
</gene>
<comment type="caution">
    <text evidence="6">The sequence shown here is derived from an EMBL/GenBank/DDBJ whole genome shotgun (WGS) entry which is preliminary data.</text>
</comment>
<evidence type="ECO:0000256" key="2">
    <source>
        <dbReference type="ARBA" id="ARBA00023125"/>
    </source>
</evidence>
<organism evidence="6 7">
    <name type="scientific">Acetobacterium paludosum</name>
    <dbReference type="NCBI Taxonomy" id="52693"/>
    <lineage>
        <taxon>Bacteria</taxon>
        <taxon>Bacillati</taxon>
        <taxon>Bacillota</taxon>
        <taxon>Clostridia</taxon>
        <taxon>Eubacteriales</taxon>
        <taxon>Eubacteriaceae</taxon>
        <taxon>Acetobacterium</taxon>
    </lineage>
</organism>
<dbReference type="PROSITE" id="PS50977">
    <property type="entry name" value="HTH_TETR_2"/>
    <property type="match status" value="1"/>
</dbReference>
<dbReference type="SUPFAM" id="SSF46689">
    <property type="entry name" value="Homeodomain-like"/>
    <property type="match status" value="1"/>
</dbReference>
<accession>A0A923HXK8</accession>
<name>A0A923HXK8_9FIRM</name>
<dbReference type="InterPro" id="IPR001647">
    <property type="entry name" value="HTH_TetR"/>
</dbReference>
<feature type="DNA-binding region" description="H-T-H motif" evidence="4">
    <location>
        <begin position="28"/>
        <end position="47"/>
    </location>
</feature>
<dbReference type="SUPFAM" id="SSF48498">
    <property type="entry name" value="Tetracyclin repressor-like, C-terminal domain"/>
    <property type="match status" value="1"/>
</dbReference>
<reference evidence="6" key="1">
    <citation type="submission" date="2019-10" db="EMBL/GenBank/DDBJ databases">
        <authorList>
            <person name="Ross D.E."/>
            <person name="Gulliver D."/>
        </authorList>
    </citation>
    <scope>NUCLEOTIDE SEQUENCE</scope>
    <source>
        <strain evidence="6">DER-2019</strain>
    </source>
</reference>
<evidence type="ECO:0000256" key="3">
    <source>
        <dbReference type="ARBA" id="ARBA00023163"/>
    </source>
</evidence>
<keyword evidence="2 4" id="KW-0238">DNA-binding</keyword>
<dbReference type="RefSeq" id="WP_148568456.1">
    <property type="nucleotide sequence ID" value="NZ_RXYA01000018.1"/>
</dbReference>
<keyword evidence="3" id="KW-0804">Transcription</keyword>
<dbReference type="Pfam" id="PF00440">
    <property type="entry name" value="TetR_N"/>
    <property type="match status" value="1"/>
</dbReference>
<evidence type="ECO:0000313" key="7">
    <source>
        <dbReference type="Proteomes" id="UP000616595"/>
    </source>
</evidence>
<evidence type="ECO:0000313" key="6">
    <source>
        <dbReference type="EMBL" id="MBC3889457.1"/>
    </source>
</evidence>
<evidence type="ECO:0000256" key="4">
    <source>
        <dbReference type="PROSITE-ProRule" id="PRU00335"/>
    </source>
</evidence>
<keyword evidence="1" id="KW-0805">Transcription regulation</keyword>
<dbReference type="EMBL" id="WJBD01000019">
    <property type="protein sequence ID" value="MBC3889457.1"/>
    <property type="molecule type" value="Genomic_DNA"/>
</dbReference>
<dbReference type="AlphaFoldDB" id="A0A923HXK8"/>
<dbReference type="OrthoDB" id="9785164at2"/>
<keyword evidence="7" id="KW-1185">Reference proteome</keyword>
<dbReference type="Gene3D" id="1.10.357.10">
    <property type="entry name" value="Tetracycline Repressor, domain 2"/>
    <property type="match status" value="1"/>
</dbReference>
<evidence type="ECO:0000259" key="5">
    <source>
        <dbReference type="PROSITE" id="PS50977"/>
    </source>
</evidence>
<dbReference type="InterPro" id="IPR009057">
    <property type="entry name" value="Homeodomain-like_sf"/>
</dbReference>
<dbReference type="InterPro" id="IPR036271">
    <property type="entry name" value="Tet_transcr_reg_TetR-rel_C_sf"/>
</dbReference>
<proteinExistence type="predicted"/>
<dbReference type="Pfam" id="PF13305">
    <property type="entry name" value="TetR_C_33"/>
    <property type="match status" value="1"/>
</dbReference>